<accession>A0A1Q8SPR7</accession>
<proteinExistence type="predicted"/>
<feature type="transmembrane region" description="Helical" evidence="1">
    <location>
        <begin position="6"/>
        <end position="25"/>
    </location>
</feature>
<evidence type="ECO:0000259" key="2">
    <source>
        <dbReference type="Pfam" id="PF10675"/>
    </source>
</evidence>
<keyword evidence="1" id="KW-1133">Transmembrane helix</keyword>
<gene>
    <name evidence="3" type="ORF">BTW07_15230</name>
</gene>
<evidence type="ECO:0000313" key="4">
    <source>
        <dbReference type="Proteomes" id="UP000186878"/>
    </source>
</evidence>
<comment type="caution">
    <text evidence="3">The sequence shown here is derived from an EMBL/GenBank/DDBJ whole genome shotgun (WGS) entry which is preliminary data.</text>
</comment>
<organism evidence="3 4">
    <name type="scientific">Salinicola socius</name>
    <dbReference type="NCBI Taxonomy" id="404433"/>
    <lineage>
        <taxon>Bacteria</taxon>
        <taxon>Pseudomonadati</taxon>
        <taxon>Pseudomonadota</taxon>
        <taxon>Gammaproteobacteria</taxon>
        <taxon>Oceanospirillales</taxon>
        <taxon>Halomonadaceae</taxon>
        <taxon>Salinicola</taxon>
    </lineage>
</organism>
<keyword evidence="1" id="KW-0472">Membrane</keyword>
<dbReference type="AlphaFoldDB" id="A0A1Q8SPR7"/>
<evidence type="ECO:0000313" key="3">
    <source>
        <dbReference type="EMBL" id="OLO03420.1"/>
    </source>
</evidence>
<reference evidence="3 4" key="1">
    <citation type="submission" date="2016-12" db="EMBL/GenBank/DDBJ databases">
        <title>Draft genome sequences of strains Salinicola socius SMB35, Salinicola sp. MH3R3-1 and Chromohalobacter sp. SMB17 from the Verkhnekamsk potash mining region of Russia.</title>
        <authorList>
            <person name="Mavrodi D.V."/>
            <person name="Olsson B.E."/>
            <person name="Korsakova E.S."/>
            <person name="Pyankova A."/>
            <person name="Mavrodi O.V."/>
            <person name="Plotnikova E.G."/>
        </authorList>
    </citation>
    <scope>NUCLEOTIDE SEQUENCE [LARGE SCALE GENOMIC DNA]</scope>
    <source>
        <strain evidence="3 4">SMB35</strain>
    </source>
</reference>
<sequence>MSLPLTVGLCVLAIVIVVLLAAYAWRLSREVKRRSAFRAAEIARANQNCIDSLSALSDAMVARQVDLVEGALRCRVLLDILDHPSVMPDSRRVFDEVAVEAETLHTHQARRELSPRDRHREDVKREDIAQRHDQALHLAAIELQTFCRNWAAAKDASALK</sequence>
<name>A0A1Q8SPR7_9GAMM</name>
<dbReference type="InterPro" id="IPR019617">
    <property type="entry name" value="DUF2489"/>
</dbReference>
<dbReference type="RefSeq" id="WP_075571021.1">
    <property type="nucleotide sequence ID" value="NZ_MSDO01000022.1"/>
</dbReference>
<evidence type="ECO:0000256" key="1">
    <source>
        <dbReference type="SAM" id="Phobius"/>
    </source>
</evidence>
<dbReference type="OrthoDB" id="5740155at2"/>
<dbReference type="EMBL" id="MSDO01000022">
    <property type="protein sequence ID" value="OLO03420.1"/>
    <property type="molecule type" value="Genomic_DNA"/>
</dbReference>
<dbReference type="Pfam" id="PF10675">
    <property type="entry name" value="DUF2489"/>
    <property type="match status" value="1"/>
</dbReference>
<dbReference type="STRING" id="404433.BTW07_15230"/>
<dbReference type="Proteomes" id="UP000186878">
    <property type="component" value="Unassembled WGS sequence"/>
</dbReference>
<keyword evidence="1" id="KW-0812">Transmembrane</keyword>
<feature type="domain" description="DUF2489" evidence="2">
    <location>
        <begin position="17"/>
        <end position="140"/>
    </location>
</feature>
<protein>
    <recommendedName>
        <fullName evidence="2">DUF2489 domain-containing protein</fullName>
    </recommendedName>
</protein>
<keyword evidence="4" id="KW-1185">Reference proteome</keyword>